<evidence type="ECO:0000256" key="8">
    <source>
        <dbReference type="ARBA" id="ARBA00022841"/>
    </source>
</evidence>
<proteinExistence type="inferred from homology"/>
<accession>A0ABQ4S998</accession>
<feature type="transmembrane region" description="Helical" evidence="14">
    <location>
        <begin position="41"/>
        <end position="63"/>
    </location>
</feature>
<name>A0ABQ4S998_9HYPH</name>
<evidence type="ECO:0000256" key="6">
    <source>
        <dbReference type="ARBA" id="ARBA00022679"/>
    </source>
</evidence>
<evidence type="ECO:0000256" key="14">
    <source>
        <dbReference type="SAM" id="Phobius"/>
    </source>
</evidence>
<evidence type="ECO:0000256" key="9">
    <source>
        <dbReference type="ARBA" id="ARBA00022989"/>
    </source>
</evidence>
<feature type="transmembrane region" description="Helical" evidence="14">
    <location>
        <begin position="390"/>
        <end position="413"/>
    </location>
</feature>
<evidence type="ECO:0000256" key="12">
    <source>
        <dbReference type="ARBA" id="ARBA00031030"/>
    </source>
</evidence>
<evidence type="ECO:0000256" key="7">
    <source>
        <dbReference type="ARBA" id="ARBA00022692"/>
    </source>
</evidence>
<organism evidence="15 16">
    <name type="scientific">Methylobacterium isbiliense</name>
    <dbReference type="NCBI Taxonomy" id="315478"/>
    <lineage>
        <taxon>Bacteria</taxon>
        <taxon>Pseudomonadati</taxon>
        <taxon>Pseudomonadota</taxon>
        <taxon>Alphaproteobacteria</taxon>
        <taxon>Hyphomicrobiales</taxon>
        <taxon>Methylobacteriaceae</taxon>
        <taxon>Methylobacterium</taxon>
    </lineage>
</organism>
<feature type="transmembrane region" description="Helical" evidence="14">
    <location>
        <begin position="425"/>
        <end position="444"/>
    </location>
</feature>
<comment type="pathway">
    <text evidence="2">Glycan biosynthesis; alginate biosynthesis.</text>
</comment>
<feature type="transmembrane region" description="Helical" evidence="14">
    <location>
        <begin position="114"/>
        <end position="132"/>
    </location>
</feature>
<dbReference type="InterPro" id="IPR004299">
    <property type="entry name" value="MBOAT_fam"/>
</dbReference>
<dbReference type="InterPro" id="IPR028362">
    <property type="entry name" value="AlgI"/>
</dbReference>
<comment type="caution">
    <text evidence="15">The sequence shown here is derived from an EMBL/GenBank/DDBJ whole genome shotgun (WGS) entry which is preliminary data.</text>
</comment>
<dbReference type="Proteomes" id="UP001055153">
    <property type="component" value="Unassembled WGS sequence"/>
</dbReference>
<feature type="transmembrane region" description="Helical" evidence="14">
    <location>
        <begin position="353"/>
        <end position="370"/>
    </location>
</feature>
<evidence type="ECO:0000256" key="1">
    <source>
        <dbReference type="ARBA" id="ARBA00004651"/>
    </source>
</evidence>
<reference evidence="15" key="2">
    <citation type="submission" date="2021-08" db="EMBL/GenBank/DDBJ databases">
        <authorList>
            <person name="Tani A."/>
            <person name="Ola A."/>
            <person name="Ogura Y."/>
            <person name="Katsura K."/>
            <person name="Hayashi T."/>
        </authorList>
    </citation>
    <scope>NUCLEOTIDE SEQUENCE</scope>
    <source>
        <strain evidence="15">DSM 17168</strain>
    </source>
</reference>
<evidence type="ECO:0000256" key="4">
    <source>
        <dbReference type="ARBA" id="ARBA00016084"/>
    </source>
</evidence>
<evidence type="ECO:0000256" key="5">
    <source>
        <dbReference type="ARBA" id="ARBA00022475"/>
    </source>
</evidence>
<keyword evidence="11 13" id="KW-0012">Acyltransferase</keyword>
<dbReference type="RefSeq" id="WP_238234556.1">
    <property type="nucleotide sequence ID" value="NZ_BPQQ01000017.1"/>
</dbReference>
<evidence type="ECO:0000256" key="3">
    <source>
        <dbReference type="ARBA" id="ARBA00010323"/>
    </source>
</evidence>
<keyword evidence="9 14" id="KW-1133">Transmembrane helix</keyword>
<dbReference type="PANTHER" id="PTHR13285">
    <property type="entry name" value="ACYLTRANSFERASE"/>
    <property type="match status" value="1"/>
</dbReference>
<evidence type="ECO:0000313" key="15">
    <source>
        <dbReference type="EMBL" id="GJD99671.1"/>
    </source>
</evidence>
<sequence>MPFNSLAFLLLFLPLALGLHALCLARAPGWRLPLLVGLSAAYYAWWDLRALPLLAGSVVLNWLAGEAYWRTKRRAIVALTLGLDLGLLALFKYLGFFADLIDAVSGAGLSRPDWILPLGISFFTFQHIAYLVDLVRGTARPMRLLDYALTVAFFPKVIAGPLVRAAEIAPSWRTLPPVLDEGVARGLLLLAAGLAKKVFLGDGLGAIVDPLWAQAAAGQDLSASAALQATLGYTLQLYFDFSGYTDMALGLALMFGVRLPENFRSPYRATSIQDFWRRWHITLSFFLRDYLYIPFGGSRHGLPRQVGALLATMTLGGLWHGAGLTFVAWGVIHGAALALHVLWRRANLALPDWLGWACTFTFVALAWVPFRAPDFAAMLTVYRGLLGLGAAEAGAAAEFWPLALLGLVLALVGPTAHDAAARLPLTGRTAAAAALVLAAVLLQVGNDANQAFIYARF</sequence>
<dbReference type="InterPro" id="IPR024194">
    <property type="entry name" value="Ac/AlaTfrase_AlgI/DltB"/>
</dbReference>
<evidence type="ECO:0000256" key="10">
    <source>
        <dbReference type="ARBA" id="ARBA00023136"/>
    </source>
</evidence>
<keyword evidence="16" id="KW-1185">Reference proteome</keyword>
<keyword evidence="6 13" id="KW-0808">Transferase</keyword>
<feature type="transmembrane region" description="Helical" evidence="14">
    <location>
        <begin position="317"/>
        <end position="341"/>
    </location>
</feature>
<dbReference type="PANTHER" id="PTHR13285:SF23">
    <property type="entry name" value="TEICHOIC ACID D-ALANYLTRANSFERASE"/>
    <property type="match status" value="1"/>
</dbReference>
<keyword evidence="5 13" id="KW-1003">Cell membrane</keyword>
<keyword evidence="8" id="KW-0016">Alginate biosynthesis</keyword>
<reference evidence="15" key="1">
    <citation type="journal article" date="2021" name="Front. Microbiol.">
        <title>Comprehensive Comparative Genomics and Phenotyping of Methylobacterium Species.</title>
        <authorList>
            <person name="Alessa O."/>
            <person name="Ogura Y."/>
            <person name="Fujitani Y."/>
            <person name="Takami H."/>
            <person name="Hayashi T."/>
            <person name="Sahin N."/>
            <person name="Tani A."/>
        </authorList>
    </citation>
    <scope>NUCLEOTIDE SEQUENCE</scope>
    <source>
        <strain evidence="15">DSM 17168</strain>
    </source>
</reference>
<evidence type="ECO:0000256" key="2">
    <source>
        <dbReference type="ARBA" id="ARBA00005182"/>
    </source>
</evidence>
<comment type="subcellular location">
    <subcellularLocation>
        <location evidence="1">Cell membrane</location>
        <topology evidence="1">Multi-pass membrane protein</topology>
    </subcellularLocation>
</comment>
<dbReference type="Pfam" id="PF03062">
    <property type="entry name" value="MBOAT"/>
    <property type="match status" value="1"/>
</dbReference>
<evidence type="ECO:0000256" key="13">
    <source>
        <dbReference type="PIRNR" id="PIRNR016636"/>
    </source>
</evidence>
<feature type="transmembrane region" description="Helical" evidence="14">
    <location>
        <begin position="75"/>
        <end position="94"/>
    </location>
</feature>
<dbReference type="EMBL" id="BPQQ01000017">
    <property type="protein sequence ID" value="GJD99671.1"/>
    <property type="molecule type" value="Genomic_DNA"/>
</dbReference>
<dbReference type="InterPro" id="IPR051085">
    <property type="entry name" value="MB_O-acyltransferase"/>
</dbReference>
<evidence type="ECO:0000313" key="16">
    <source>
        <dbReference type="Proteomes" id="UP001055153"/>
    </source>
</evidence>
<gene>
    <name evidence="15" type="primary">patA_1</name>
    <name evidence="15" type="ORF">GMJLKIPL_1589</name>
</gene>
<dbReference type="PIRSF" id="PIRSF016636">
    <property type="entry name" value="AlgI_DltB"/>
    <property type="match status" value="1"/>
</dbReference>
<evidence type="ECO:0000256" key="11">
    <source>
        <dbReference type="ARBA" id="ARBA00023315"/>
    </source>
</evidence>
<dbReference type="PIRSF" id="PIRSF500217">
    <property type="entry name" value="AlgI"/>
    <property type="match status" value="1"/>
</dbReference>
<protein>
    <recommendedName>
        <fullName evidence="4">Probable alginate O-acetylase AlgI</fullName>
    </recommendedName>
    <alternativeName>
        <fullName evidence="12">Alginate biosynthesis protein AlgI</fullName>
    </alternativeName>
</protein>
<comment type="similarity">
    <text evidence="3 13">Belongs to the membrane-bound acyltransferase family.</text>
</comment>
<keyword evidence="10 13" id="KW-0472">Membrane</keyword>
<keyword evidence="7 14" id="KW-0812">Transmembrane</keyword>